<keyword evidence="2" id="KW-0614">Plasmid</keyword>
<gene>
    <name evidence="2" type="ORF">J421_4953</name>
</gene>
<accession>W0RSB4</accession>
<organism evidence="2 3">
    <name type="scientific">Gemmatirosa kalamazoonensis</name>
    <dbReference type="NCBI Taxonomy" id="861299"/>
    <lineage>
        <taxon>Bacteria</taxon>
        <taxon>Pseudomonadati</taxon>
        <taxon>Gemmatimonadota</taxon>
        <taxon>Gemmatimonadia</taxon>
        <taxon>Gemmatimonadales</taxon>
        <taxon>Gemmatimonadaceae</taxon>
        <taxon>Gemmatirosa</taxon>
    </lineage>
</organism>
<keyword evidence="1" id="KW-0732">Signal</keyword>
<name>W0RSB4_9BACT</name>
<geneLocation type="plasmid" evidence="2 3">
    <name>1</name>
</geneLocation>
<sequence length="227" mass="22985">MRKVLGLVAVALLLPLPARAQVQVLDFEGIGDFDPIGNAYPGVSFFGNAVALEQVGFNVTDPCQGSSGFPNAPSGCGVLFYYTNQLGSNAGINVASGFSNGFSFFYYAKYATGNPASFGVYSGLNGTGTLLGSGGLPYYGFGQGTNTWGPAGFSFLGSAQSVVFTNAGGSLIFDNMTLGSGMPADAAPPPGGDGGDGAVAPEPASFVLLGTGFGALAVVSRRRRTVR</sequence>
<proteinExistence type="predicted"/>
<reference evidence="2 3" key="1">
    <citation type="journal article" date="2014" name="Genome Announc.">
        <title>Genome Sequence and Methylome of Soil Bacterium Gemmatirosa kalamazoonensis KBS708T, a Member of the Rarely Cultivated Gemmatimonadetes Phylum.</title>
        <authorList>
            <person name="Debruyn J.M."/>
            <person name="Radosevich M."/>
            <person name="Wommack K.E."/>
            <person name="Polson S.W."/>
            <person name="Hauser L.J."/>
            <person name="Fawaz M.N."/>
            <person name="Korlach J."/>
            <person name="Tsai Y.C."/>
        </authorList>
    </citation>
    <scope>NUCLEOTIDE SEQUENCE [LARGE SCALE GENOMIC DNA]</scope>
    <source>
        <strain evidence="2 3">KBS708</strain>
        <plasmid evidence="3">Plasmid 1</plasmid>
    </source>
</reference>
<dbReference type="InParanoid" id="W0RSB4"/>
<protein>
    <submittedName>
        <fullName evidence="2">Variant PEP-CTERM exosortase signal</fullName>
    </submittedName>
</protein>
<evidence type="ECO:0000256" key="1">
    <source>
        <dbReference type="SAM" id="SignalP"/>
    </source>
</evidence>
<dbReference type="HOGENOM" id="CLU_1266212_0_0_0"/>
<dbReference type="RefSeq" id="WP_025413827.1">
    <property type="nucleotide sequence ID" value="NZ_CP007129.1"/>
</dbReference>
<dbReference type="KEGG" id="gba:J421_4953"/>
<dbReference type="InterPro" id="IPR013424">
    <property type="entry name" value="Ice-binding_C"/>
</dbReference>
<dbReference type="NCBIfam" id="TIGR02595">
    <property type="entry name" value="PEP_CTERM"/>
    <property type="match status" value="1"/>
</dbReference>
<dbReference type="Proteomes" id="UP000019151">
    <property type="component" value="Plasmid 1"/>
</dbReference>
<dbReference type="NCBIfam" id="TIGR03370">
    <property type="entry name" value="VPLPA-CTERM"/>
    <property type="match status" value="1"/>
</dbReference>
<feature type="signal peptide" evidence="1">
    <location>
        <begin position="1"/>
        <end position="20"/>
    </location>
</feature>
<feature type="chain" id="PRO_5004794538" evidence="1">
    <location>
        <begin position="21"/>
        <end position="227"/>
    </location>
</feature>
<evidence type="ECO:0000313" key="3">
    <source>
        <dbReference type="Proteomes" id="UP000019151"/>
    </source>
</evidence>
<evidence type="ECO:0000313" key="2">
    <source>
        <dbReference type="EMBL" id="AHG92488.1"/>
    </source>
</evidence>
<dbReference type="OrthoDB" id="572651at2"/>
<dbReference type="InterPro" id="IPR022472">
    <property type="entry name" value="VPLPA-CTERM"/>
</dbReference>
<dbReference type="AlphaFoldDB" id="W0RSB4"/>
<keyword evidence="3" id="KW-1185">Reference proteome</keyword>
<dbReference type="EMBL" id="CP007129">
    <property type="protein sequence ID" value="AHG92488.1"/>
    <property type="molecule type" value="Genomic_DNA"/>
</dbReference>